<dbReference type="Pfam" id="PF11416">
    <property type="entry name" value="Syntaxin-5_N"/>
    <property type="match status" value="1"/>
</dbReference>
<dbReference type="InterPro" id="IPR021538">
    <property type="entry name" value="Syntaxin-5_N"/>
</dbReference>
<accession>A0A5M9JQR8</accession>
<feature type="region of interest" description="Disordered" evidence="1">
    <location>
        <begin position="197"/>
        <end position="231"/>
    </location>
</feature>
<evidence type="ECO:0000259" key="2">
    <source>
        <dbReference type="Pfam" id="PF11416"/>
    </source>
</evidence>
<dbReference type="EMBL" id="VICG01000007">
    <property type="protein sequence ID" value="KAA8570166.1"/>
    <property type="molecule type" value="Genomic_DNA"/>
</dbReference>
<dbReference type="AlphaFoldDB" id="A0A5M9JQR8"/>
<evidence type="ECO:0000256" key="1">
    <source>
        <dbReference type="SAM" id="MobiDB-lite"/>
    </source>
</evidence>
<organism evidence="3 4">
    <name type="scientific">Monilinia fructicola</name>
    <name type="common">Brown rot fungus</name>
    <name type="synonym">Ciboria fructicola</name>
    <dbReference type="NCBI Taxonomy" id="38448"/>
    <lineage>
        <taxon>Eukaryota</taxon>
        <taxon>Fungi</taxon>
        <taxon>Dikarya</taxon>
        <taxon>Ascomycota</taxon>
        <taxon>Pezizomycotina</taxon>
        <taxon>Leotiomycetes</taxon>
        <taxon>Helotiales</taxon>
        <taxon>Sclerotiniaceae</taxon>
        <taxon>Monilinia</taxon>
    </lineage>
</organism>
<proteinExistence type="predicted"/>
<gene>
    <name evidence="3" type="ORF">EYC84_002491</name>
</gene>
<dbReference type="Gene3D" id="1.20.58.70">
    <property type="match status" value="1"/>
</dbReference>
<keyword evidence="4" id="KW-1185">Reference proteome</keyword>
<feature type="compositionally biased region" description="Polar residues" evidence="1">
    <location>
        <begin position="24"/>
        <end position="43"/>
    </location>
</feature>
<dbReference type="Proteomes" id="UP000322873">
    <property type="component" value="Unassembled WGS sequence"/>
</dbReference>
<evidence type="ECO:0000313" key="4">
    <source>
        <dbReference type="Proteomes" id="UP000322873"/>
    </source>
</evidence>
<dbReference type="InterPro" id="IPR010989">
    <property type="entry name" value="SNARE"/>
</dbReference>
<feature type="region of interest" description="Disordered" evidence="1">
    <location>
        <begin position="24"/>
        <end position="58"/>
    </location>
</feature>
<sequence>MAVASIQDRTNEFRSVLSQVQKRQASSKVGAQRQSLLSDSQKAAANGDANTHGRPRRSEFARKAAEIGRGITGTMEKLQKLAELAKRKTLFDDRPVEINELTFIIKQDLSSLNQQISGLQSLTRAQHPKADQEGEHNKNVVFMLQGKLTDVSSNFKDVLEVRTKNIQASRSRTENFCFIRLFPCATEYVAFRQSPLQHARERESRAGPGPVEFESGGGSTAIDDGRSATTK</sequence>
<reference evidence="3 4" key="1">
    <citation type="submission" date="2019-06" db="EMBL/GenBank/DDBJ databases">
        <title>Genome Sequence of the Brown Rot Fungal Pathogen Monilinia fructicola.</title>
        <authorList>
            <person name="De Miccolis Angelini R.M."/>
            <person name="Landi L."/>
            <person name="Abate D."/>
            <person name="Pollastro S."/>
            <person name="Romanazzi G."/>
            <person name="Faretra F."/>
        </authorList>
    </citation>
    <scope>NUCLEOTIDE SEQUENCE [LARGE SCALE GENOMIC DNA]</scope>
    <source>
        <strain evidence="3 4">Mfrc123</strain>
    </source>
</reference>
<dbReference type="SUPFAM" id="SSF47661">
    <property type="entry name" value="t-snare proteins"/>
    <property type="match status" value="1"/>
</dbReference>
<comment type="caution">
    <text evidence="3">The sequence shown here is derived from an EMBL/GenBank/DDBJ whole genome shotgun (WGS) entry which is preliminary data.</text>
</comment>
<name>A0A5M9JQR8_MONFR</name>
<evidence type="ECO:0000313" key="3">
    <source>
        <dbReference type="EMBL" id="KAA8570166.1"/>
    </source>
</evidence>
<protein>
    <recommendedName>
        <fullName evidence="2">Syntaxin-5 N-terminal Sly1p-binding domain-containing protein</fullName>
    </recommendedName>
</protein>
<feature type="domain" description="Syntaxin-5 N-terminal Sly1p-binding" evidence="2">
    <location>
        <begin position="4"/>
        <end position="23"/>
    </location>
</feature>
<dbReference type="VEuPathDB" id="FungiDB:MFRU_005g02940"/>
<dbReference type="GO" id="GO:0016020">
    <property type="term" value="C:membrane"/>
    <property type="evidence" value="ECO:0007669"/>
    <property type="project" value="InterPro"/>
</dbReference>
<dbReference type="GO" id="GO:0016192">
    <property type="term" value="P:vesicle-mediated transport"/>
    <property type="evidence" value="ECO:0007669"/>
    <property type="project" value="InterPro"/>
</dbReference>